<keyword evidence="3" id="KW-0805">Transcription regulation</keyword>
<keyword evidence="1" id="KW-0479">Metal-binding</keyword>
<dbReference type="InterPro" id="IPR007219">
    <property type="entry name" value="XnlR_reg_dom"/>
</dbReference>
<comment type="caution">
    <text evidence="8">The sequence shown here is derived from an EMBL/GenBank/DDBJ whole genome shotgun (WGS) entry which is preliminary data.</text>
</comment>
<evidence type="ECO:0000313" key="8">
    <source>
        <dbReference type="EMBL" id="KAK5630124.1"/>
    </source>
</evidence>
<evidence type="ECO:0000313" key="9">
    <source>
        <dbReference type="Proteomes" id="UP001305414"/>
    </source>
</evidence>
<dbReference type="Pfam" id="PF04082">
    <property type="entry name" value="Fungal_trans"/>
    <property type="match status" value="1"/>
</dbReference>
<proteinExistence type="predicted"/>
<dbReference type="EMBL" id="JAWHQM010000014">
    <property type="protein sequence ID" value="KAK5630124.1"/>
    <property type="molecule type" value="Genomic_DNA"/>
</dbReference>
<keyword evidence="4" id="KW-0804">Transcription</keyword>
<evidence type="ECO:0000256" key="2">
    <source>
        <dbReference type="ARBA" id="ARBA00022833"/>
    </source>
</evidence>
<protein>
    <recommendedName>
        <fullName evidence="7">Xylanolytic transcriptional activator regulatory domain-containing protein</fullName>
    </recommendedName>
</protein>
<evidence type="ECO:0000256" key="6">
    <source>
        <dbReference type="SAM" id="Phobius"/>
    </source>
</evidence>
<feature type="domain" description="Xylanolytic transcriptional activator regulatory" evidence="7">
    <location>
        <begin position="187"/>
        <end position="317"/>
    </location>
</feature>
<keyword evidence="2" id="KW-0862">Zinc</keyword>
<keyword evidence="5" id="KW-0539">Nucleus</keyword>
<dbReference type="PANTHER" id="PTHR47660">
    <property type="entry name" value="TRANSCRIPTION FACTOR WITH C2H2 AND ZN(2)-CYS(6) DNA BINDING DOMAIN (EUROFUNG)-RELATED-RELATED"/>
    <property type="match status" value="1"/>
</dbReference>
<dbReference type="PANTHER" id="PTHR47660:SF3">
    <property type="entry name" value="FINGER DOMAIN PROTEIN, PUTATIVE (AFU_ORTHOLOGUE AFUA_4G03310)-RELATED"/>
    <property type="match status" value="1"/>
</dbReference>
<evidence type="ECO:0000256" key="1">
    <source>
        <dbReference type="ARBA" id="ARBA00022723"/>
    </source>
</evidence>
<reference evidence="8 9" key="1">
    <citation type="submission" date="2023-10" db="EMBL/GenBank/DDBJ databases">
        <title>Draft genome sequence of Xylaria bambusicola isolate GMP-LS, the root and basal stem rot pathogen of sugarcane in Indonesia.</title>
        <authorList>
            <person name="Selvaraj P."/>
            <person name="Muralishankar V."/>
            <person name="Muruganantham S."/>
            <person name="Sp S."/>
            <person name="Haryani S."/>
            <person name="Lau K.J.X."/>
            <person name="Naqvi N.I."/>
        </authorList>
    </citation>
    <scope>NUCLEOTIDE SEQUENCE [LARGE SCALE GENOMIC DNA]</scope>
    <source>
        <strain evidence="8">GMP-LS</strain>
    </source>
</reference>
<dbReference type="GO" id="GO:0008270">
    <property type="term" value="F:zinc ion binding"/>
    <property type="evidence" value="ECO:0007669"/>
    <property type="project" value="InterPro"/>
</dbReference>
<dbReference type="Proteomes" id="UP001305414">
    <property type="component" value="Unassembled WGS sequence"/>
</dbReference>
<dbReference type="GO" id="GO:0003677">
    <property type="term" value="F:DNA binding"/>
    <property type="evidence" value="ECO:0007669"/>
    <property type="project" value="InterPro"/>
</dbReference>
<gene>
    <name evidence="8" type="ORF">RRF57_005839</name>
</gene>
<evidence type="ECO:0000256" key="4">
    <source>
        <dbReference type="ARBA" id="ARBA00023163"/>
    </source>
</evidence>
<dbReference type="GO" id="GO:0006351">
    <property type="term" value="P:DNA-templated transcription"/>
    <property type="evidence" value="ECO:0007669"/>
    <property type="project" value="InterPro"/>
</dbReference>
<dbReference type="AlphaFoldDB" id="A0AAN7UYK7"/>
<keyword evidence="6" id="KW-0472">Membrane</keyword>
<name>A0AAN7UYK7_9PEZI</name>
<keyword evidence="9" id="KW-1185">Reference proteome</keyword>
<organism evidence="8 9">
    <name type="scientific">Xylaria bambusicola</name>
    <dbReference type="NCBI Taxonomy" id="326684"/>
    <lineage>
        <taxon>Eukaryota</taxon>
        <taxon>Fungi</taxon>
        <taxon>Dikarya</taxon>
        <taxon>Ascomycota</taxon>
        <taxon>Pezizomycotina</taxon>
        <taxon>Sordariomycetes</taxon>
        <taxon>Xylariomycetidae</taxon>
        <taxon>Xylariales</taxon>
        <taxon>Xylariaceae</taxon>
        <taxon>Xylaria</taxon>
    </lineage>
</organism>
<sequence length="378" mass="42930">MPVADERAPRNHRSTTVVHDIENVVPHMLLRKGDLKPRETHYNTDKDVASPLRLTSAHRHTHDGSLVAAHGADGLDINDFVDLNLICPINAESIANRWLGAYIPLPNQKIKKYPTAISAFLHQITKSYVTVAIRGRGYPPFIHTAQVTRHLIRPPLSTCLSLIRMCEHQLPGSEETTLSVLQQEMQNLFEHRETFDAITLLCAFQAYLIFTMVLFFCLGRISSPFLREAVMNLQEFACAAARRGLVCEAEQKWLRPKWESWIVAEANRRTLYTMYLFDGVLSAYDGLPTFIGTELSGLPAPASQTLWRASLREQWIAAYNTFLADWSEGGLRIDELWPVPGHFEQSDVVRRRNRVDRWLEGVDEYGTMLYAVSSCTHG</sequence>
<feature type="transmembrane region" description="Helical" evidence="6">
    <location>
        <begin position="197"/>
        <end position="218"/>
    </location>
</feature>
<evidence type="ECO:0000256" key="5">
    <source>
        <dbReference type="ARBA" id="ARBA00023242"/>
    </source>
</evidence>
<keyword evidence="6" id="KW-1133">Transmembrane helix</keyword>
<keyword evidence="6" id="KW-0812">Transmembrane</keyword>
<evidence type="ECO:0000259" key="7">
    <source>
        <dbReference type="Pfam" id="PF04082"/>
    </source>
</evidence>
<accession>A0AAN7UYK7</accession>
<evidence type="ECO:0000256" key="3">
    <source>
        <dbReference type="ARBA" id="ARBA00023015"/>
    </source>
</evidence>